<evidence type="ECO:0000256" key="7">
    <source>
        <dbReference type="HAMAP-Rule" id="MF_01007"/>
    </source>
</evidence>
<feature type="binding site" evidence="7">
    <location>
        <position position="54"/>
    </location>
    <ligand>
        <name>S-adenosyl-L-methionine</name>
        <dbReference type="ChEBI" id="CHEBI:59789"/>
    </ligand>
</feature>
<dbReference type="HAMAP" id="MF_01007">
    <property type="entry name" value="16SrRNA_methyltr_H"/>
    <property type="match status" value="1"/>
</dbReference>
<dbReference type="GO" id="GO:0070475">
    <property type="term" value="P:rRNA base methylation"/>
    <property type="evidence" value="ECO:0007669"/>
    <property type="project" value="UniProtKB-UniRule"/>
</dbReference>
<keyword evidence="4 7" id="KW-0489">Methyltransferase</keyword>
<evidence type="ECO:0000313" key="8">
    <source>
        <dbReference type="EMBL" id="AEV95074.1"/>
    </source>
</evidence>
<dbReference type="PATRIC" id="fig|701521.8.peg.753"/>
<comment type="function">
    <text evidence="7">Specifically methylates the N4 position of cytidine in position 1402 (C1402) of 16S rRNA.</text>
</comment>
<organism evidence="8 9">
    <name type="scientific">Pediococcus claussenii (strain ATCC BAA-344 / DSM 14800 / JCM 18046 / KCTC 3811 / LMG 21948 / P06)</name>
    <dbReference type="NCBI Taxonomy" id="701521"/>
    <lineage>
        <taxon>Bacteria</taxon>
        <taxon>Bacillati</taxon>
        <taxon>Bacillota</taxon>
        <taxon>Bacilli</taxon>
        <taxon>Lactobacillales</taxon>
        <taxon>Lactobacillaceae</taxon>
        <taxon>Pediococcus</taxon>
    </lineage>
</organism>
<dbReference type="NCBIfam" id="TIGR00006">
    <property type="entry name" value="16S rRNA (cytosine(1402)-N(4))-methyltransferase RsmH"/>
    <property type="match status" value="1"/>
</dbReference>
<dbReference type="Gene3D" id="3.40.50.150">
    <property type="entry name" value="Vaccinia Virus protein VP39"/>
    <property type="match status" value="1"/>
</dbReference>
<reference evidence="8 9" key="1">
    <citation type="journal article" date="2012" name="J. Bacteriol.">
        <title>Complete Genome Sequence of the Beer Spoilage Organism Pediococcus claussenii ATCC BAA-344T.</title>
        <authorList>
            <person name="Pittet V."/>
            <person name="Abegunde T."/>
            <person name="Marfleet T."/>
            <person name="Haakensen M."/>
            <person name="Morrow K."/>
            <person name="Jayaprakash T."/>
            <person name="Schroeder K."/>
            <person name="Trost B."/>
            <person name="Byrns S."/>
            <person name="Bergsveinson J."/>
            <person name="Kusalik A."/>
            <person name="Ziola B."/>
        </authorList>
    </citation>
    <scope>NUCLEOTIDE SEQUENCE [LARGE SCALE GENOMIC DNA]</scope>
    <source>
        <strain evidence="8 9">ATCC BAA-344</strain>
    </source>
</reference>
<keyword evidence="5 7" id="KW-0808">Transferase</keyword>
<dbReference type="STRING" id="701521.PECL_801"/>
<dbReference type="Gene3D" id="1.10.150.170">
    <property type="entry name" value="Putative methyltransferase TM0872, insert domain"/>
    <property type="match status" value="1"/>
</dbReference>
<gene>
    <name evidence="8" type="primary">mraW</name>
    <name evidence="7" type="synonym">rsmH</name>
    <name evidence="8" type="ordered locus">PECL_801</name>
</gene>
<evidence type="ECO:0000256" key="4">
    <source>
        <dbReference type="ARBA" id="ARBA00022603"/>
    </source>
</evidence>
<keyword evidence="9" id="KW-1185">Reference proteome</keyword>
<evidence type="ECO:0000256" key="1">
    <source>
        <dbReference type="ARBA" id="ARBA00010396"/>
    </source>
</evidence>
<dbReference type="InterPro" id="IPR002903">
    <property type="entry name" value="RsmH"/>
</dbReference>
<sequence>MNEFNHVTVLLEKTVEELNVKPDGIYVDCTLGGGGHTGLILSQLGKEGRLYSFDQDQTAIDFNATQFKEEIKSGKLTLIKSNFRNIKEELLIQDVQSVDGIIYDLGVSSPQFDEADRGFSYRFDAPLDMRMDQNARLDAKEIVNAWSYQDLIRIFFRYGEEKYAKSIARRIESERQKKAIETTEELVEIIKEGIPAAARRKGGHPAKRTFQAIRIAVNDELGALEESLEQSLQLINVNGRIAVITFQSLEDRLVKTMFKEKTEVGDLPAGLPVIPEEMKPNFKLVSRKPFLPSNDEINQNRRSHSAKLRVIEKIK</sequence>
<dbReference type="InterPro" id="IPR029063">
    <property type="entry name" value="SAM-dependent_MTases_sf"/>
</dbReference>
<keyword evidence="2 7" id="KW-0963">Cytoplasm</keyword>
<dbReference type="SUPFAM" id="SSF81799">
    <property type="entry name" value="Putative methyltransferase TM0872, insert domain"/>
    <property type="match status" value="1"/>
</dbReference>
<keyword evidence="3 7" id="KW-0698">rRNA processing</keyword>
<dbReference type="PANTHER" id="PTHR11265:SF0">
    <property type="entry name" value="12S RRNA N4-METHYLCYTIDINE METHYLTRANSFERASE"/>
    <property type="match status" value="1"/>
</dbReference>
<feature type="binding site" evidence="7">
    <location>
        <position position="111"/>
    </location>
    <ligand>
        <name>S-adenosyl-L-methionine</name>
        <dbReference type="ChEBI" id="CHEBI:59789"/>
    </ligand>
</feature>
<dbReference type="FunFam" id="1.10.150.170:FF:000001">
    <property type="entry name" value="Ribosomal RNA small subunit methyltransferase H"/>
    <property type="match status" value="1"/>
</dbReference>
<keyword evidence="6 7" id="KW-0949">S-adenosyl-L-methionine</keyword>
<dbReference type="AlphaFoldDB" id="G8PCT9"/>
<feature type="binding site" evidence="7">
    <location>
        <begin position="34"/>
        <end position="36"/>
    </location>
    <ligand>
        <name>S-adenosyl-L-methionine</name>
        <dbReference type="ChEBI" id="CHEBI:59789"/>
    </ligand>
</feature>
<evidence type="ECO:0000256" key="3">
    <source>
        <dbReference type="ARBA" id="ARBA00022552"/>
    </source>
</evidence>
<dbReference type="RefSeq" id="WP_014215271.1">
    <property type="nucleotide sequence ID" value="NC_016605.1"/>
</dbReference>
<dbReference type="PIRSF" id="PIRSF004486">
    <property type="entry name" value="MraW"/>
    <property type="match status" value="1"/>
</dbReference>
<comment type="similarity">
    <text evidence="1 7">Belongs to the methyltransferase superfamily. RsmH family.</text>
</comment>
<comment type="subcellular location">
    <subcellularLocation>
        <location evidence="7">Cytoplasm</location>
    </subcellularLocation>
</comment>
<dbReference type="SUPFAM" id="SSF53335">
    <property type="entry name" value="S-adenosyl-L-methionine-dependent methyltransferases"/>
    <property type="match status" value="1"/>
</dbReference>
<dbReference type="InterPro" id="IPR023397">
    <property type="entry name" value="SAM-dep_MeTrfase_MraW_recog"/>
</dbReference>
<dbReference type="eggNOG" id="COG0275">
    <property type="taxonomic scope" value="Bacteria"/>
</dbReference>
<comment type="catalytic activity">
    <reaction evidence="7">
        <text>cytidine(1402) in 16S rRNA + S-adenosyl-L-methionine = N(4)-methylcytidine(1402) in 16S rRNA + S-adenosyl-L-homocysteine + H(+)</text>
        <dbReference type="Rhea" id="RHEA:42928"/>
        <dbReference type="Rhea" id="RHEA-COMP:10286"/>
        <dbReference type="Rhea" id="RHEA-COMP:10287"/>
        <dbReference type="ChEBI" id="CHEBI:15378"/>
        <dbReference type="ChEBI" id="CHEBI:57856"/>
        <dbReference type="ChEBI" id="CHEBI:59789"/>
        <dbReference type="ChEBI" id="CHEBI:74506"/>
        <dbReference type="ChEBI" id="CHEBI:82748"/>
        <dbReference type="EC" id="2.1.1.199"/>
    </reaction>
</comment>
<accession>G8PCT9</accession>
<feature type="binding site" evidence="7">
    <location>
        <position position="83"/>
    </location>
    <ligand>
        <name>S-adenosyl-L-methionine</name>
        <dbReference type="ChEBI" id="CHEBI:59789"/>
    </ligand>
</feature>
<dbReference type="EC" id="2.1.1.199" evidence="7"/>
<evidence type="ECO:0000256" key="5">
    <source>
        <dbReference type="ARBA" id="ARBA00022679"/>
    </source>
</evidence>
<dbReference type="GO" id="GO:0071424">
    <property type="term" value="F:rRNA (cytosine-N4-)-methyltransferase activity"/>
    <property type="evidence" value="ECO:0007669"/>
    <property type="project" value="UniProtKB-UniRule"/>
</dbReference>
<dbReference type="EMBL" id="CP003137">
    <property type="protein sequence ID" value="AEV95074.1"/>
    <property type="molecule type" value="Genomic_DNA"/>
</dbReference>
<proteinExistence type="inferred from homology"/>
<dbReference type="PANTHER" id="PTHR11265">
    <property type="entry name" value="S-ADENOSYL-METHYLTRANSFERASE MRAW"/>
    <property type="match status" value="1"/>
</dbReference>
<feature type="binding site" evidence="7">
    <location>
        <position position="104"/>
    </location>
    <ligand>
        <name>S-adenosyl-L-methionine</name>
        <dbReference type="ChEBI" id="CHEBI:59789"/>
    </ligand>
</feature>
<dbReference type="Proteomes" id="UP000005444">
    <property type="component" value="Chromosome"/>
</dbReference>
<dbReference type="KEGG" id="pce:PECL_801"/>
<dbReference type="Pfam" id="PF01795">
    <property type="entry name" value="Methyltransf_5"/>
    <property type="match status" value="1"/>
</dbReference>
<dbReference type="HOGENOM" id="CLU_038422_2_0_9"/>
<protein>
    <recommendedName>
        <fullName evidence="7">Ribosomal RNA small subunit methyltransferase H</fullName>
        <ecNumber evidence="7">2.1.1.199</ecNumber>
    </recommendedName>
    <alternativeName>
        <fullName evidence="7">16S rRNA m(4)C1402 methyltransferase</fullName>
    </alternativeName>
    <alternativeName>
        <fullName evidence="7">rRNA (cytosine-N(4)-)-methyltransferase RsmH</fullName>
    </alternativeName>
</protein>
<name>G8PCT9_PEDCP</name>
<evidence type="ECO:0000313" key="9">
    <source>
        <dbReference type="Proteomes" id="UP000005444"/>
    </source>
</evidence>
<evidence type="ECO:0000256" key="6">
    <source>
        <dbReference type="ARBA" id="ARBA00022691"/>
    </source>
</evidence>
<dbReference type="GO" id="GO:0005737">
    <property type="term" value="C:cytoplasm"/>
    <property type="evidence" value="ECO:0007669"/>
    <property type="project" value="UniProtKB-SubCell"/>
</dbReference>
<evidence type="ECO:0000256" key="2">
    <source>
        <dbReference type="ARBA" id="ARBA00022490"/>
    </source>
</evidence>